<reference evidence="3" key="1">
    <citation type="submission" date="2021-01" db="EMBL/GenBank/DDBJ databases">
        <authorList>
            <person name="Corre E."/>
            <person name="Pelletier E."/>
            <person name="Niang G."/>
            <person name="Scheremetjew M."/>
            <person name="Finn R."/>
            <person name="Kale V."/>
            <person name="Holt S."/>
            <person name="Cochrane G."/>
            <person name="Meng A."/>
            <person name="Brown T."/>
            <person name="Cohen L."/>
        </authorList>
    </citation>
    <scope>NUCLEOTIDE SEQUENCE</scope>
    <source>
        <strain evidence="3">ECT3854</strain>
    </source>
</reference>
<dbReference type="EMBL" id="HBFW01012260">
    <property type="protein sequence ID" value="CAD8936825.1"/>
    <property type="molecule type" value="Transcribed_RNA"/>
</dbReference>
<dbReference type="AlphaFoldDB" id="A0A7S1D3H3"/>
<keyword evidence="1" id="KW-0175">Coiled coil</keyword>
<feature type="compositionally biased region" description="Acidic residues" evidence="2">
    <location>
        <begin position="67"/>
        <end position="76"/>
    </location>
</feature>
<gene>
    <name evidence="3" type="ORF">CTEN0397_LOCUS7872</name>
</gene>
<name>A0A7S1D3H3_CYCTE</name>
<feature type="compositionally biased region" description="Low complexity" evidence="2">
    <location>
        <begin position="45"/>
        <end position="66"/>
    </location>
</feature>
<protein>
    <submittedName>
        <fullName evidence="3">Uncharacterized protein</fullName>
    </submittedName>
</protein>
<feature type="region of interest" description="Disordered" evidence="2">
    <location>
        <begin position="1"/>
        <end position="21"/>
    </location>
</feature>
<proteinExistence type="predicted"/>
<feature type="region of interest" description="Disordered" evidence="2">
    <location>
        <begin position="44"/>
        <end position="77"/>
    </location>
</feature>
<feature type="coiled-coil region" evidence="1">
    <location>
        <begin position="86"/>
        <end position="158"/>
    </location>
</feature>
<sequence length="217" mass="24528">MVGANNEVEVPSSVLVDESSPHEVEIESVVASYPSPAGFVVQKLESVTSEESSMTSGSMFTSSQDSSSEDEEDEDASANAAELLAYANIRLQQQRLQNEVKQLREILSQKDEQVTQLTGQLRRAITSKCDLVVACTEMERLKEEAEKYGSEEAREVKKGYLSILEGRADMEREFMNELAALSEQMCNMDRRYKNQLLEKDFEIAQLEEKLRRLDRKS</sequence>
<accession>A0A7S1D3H3</accession>
<evidence type="ECO:0000256" key="1">
    <source>
        <dbReference type="SAM" id="Coils"/>
    </source>
</evidence>
<evidence type="ECO:0000256" key="2">
    <source>
        <dbReference type="SAM" id="MobiDB-lite"/>
    </source>
</evidence>
<organism evidence="3">
    <name type="scientific">Cyclophora tenuis</name>
    <name type="common">Marine diatom</name>
    <dbReference type="NCBI Taxonomy" id="216820"/>
    <lineage>
        <taxon>Eukaryota</taxon>
        <taxon>Sar</taxon>
        <taxon>Stramenopiles</taxon>
        <taxon>Ochrophyta</taxon>
        <taxon>Bacillariophyta</taxon>
        <taxon>Fragilariophyceae</taxon>
        <taxon>Fragilariophycidae</taxon>
        <taxon>Cyclophorales</taxon>
        <taxon>Cyclophoraceae</taxon>
        <taxon>Cyclophora</taxon>
    </lineage>
</organism>
<evidence type="ECO:0000313" key="3">
    <source>
        <dbReference type="EMBL" id="CAD8936825.1"/>
    </source>
</evidence>